<evidence type="ECO:0000256" key="1">
    <source>
        <dbReference type="SAM" id="Phobius"/>
    </source>
</evidence>
<protein>
    <submittedName>
        <fullName evidence="2">Uncharacterized protein</fullName>
    </submittedName>
</protein>
<feature type="transmembrane region" description="Helical" evidence="1">
    <location>
        <begin position="72"/>
        <end position="91"/>
    </location>
</feature>
<keyword evidence="1" id="KW-0472">Membrane</keyword>
<proteinExistence type="predicted"/>
<organism evidence="2">
    <name type="scientific">viral metagenome</name>
    <dbReference type="NCBI Taxonomy" id="1070528"/>
    <lineage>
        <taxon>unclassified sequences</taxon>
        <taxon>metagenomes</taxon>
        <taxon>organismal metagenomes</taxon>
    </lineage>
</organism>
<keyword evidence="1" id="KW-0812">Transmembrane</keyword>
<dbReference type="AlphaFoldDB" id="A0A6C0JUN3"/>
<accession>A0A6C0JUN3</accession>
<feature type="transmembrane region" description="Helical" evidence="1">
    <location>
        <begin position="14"/>
        <end position="33"/>
    </location>
</feature>
<sequence length="135" mass="16246">MKKREITSVENNSLFNYILKGGITGILVAYVIIYALRPSVPYPDFIIEIFENYFMFIILLLINFYLFLWDKLIGTLFFVCILSLVFDYFIFIKKDLVKIKKFDNQVVIENFRDKKENYMEKLKEVLKVFENFSYL</sequence>
<evidence type="ECO:0000313" key="2">
    <source>
        <dbReference type="EMBL" id="QHU07414.1"/>
    </source>
</evidence>
<dbReference type="EMBL" id="MN740684">
    <property type="protein sequence ID" value="QHU07414.1"/>
    <property type="molecule type" value="Genomic_DNA"/>
</dbReference>
<reference evidence="2" key="1">
    <citation type="journal article" date="2020" name="Nature">
        <title>Giant virus diversity and host interactions through global metagenomics.</title>
        <authorList>
            <person name="Schulz F."/>
            <person name="Roux S."/>
            <person name="Paez-Espino D."/>
            <person name="Jungbluth S."/>
            <person name="Walsh D.A."/>
            <person name="Denef V.J."/>
            <person name="McMahon K.D."/>
            <person name="Konstantinidis K.T."/>
            <person name="Eloe-Fadrosh E.A."/>
            <person name="Kyrpides N.C."/>
            <person name="Woyke T."/>
        </authorList>
    </citation>
    <scope>NUCLEOTIDE SEQUENCE</scope>
    <source>
        <strain evidence="2">GVMAG-S-1040241-154</strain>
    </source>
</reference>
<keyword evidence="1" id="KW-1133">Transmembrane helix</keyword>
<name>A0A6C0JUN3_9ZZZZ</name>
<feature type="transmembrane region" description="Helical" evidence="1">
    <location>
        <begin position="45"/>
        <end position="66"/>
    </location>
</feature>